<accession>A0A9Q5Z425</accession>
<reference evidence="1 2" key="1">
    <citation type="submission" date="2015-02" db="EMBL/GenBank/DDBJ databases">
        <title>Nostoc linckia genome annotation.</title>
        <authorList>
            <person name="Zhou Z."/>
        </authorList>
    </citation>
    <scope>NUCLEOTIDE SEQUENCE [LARGE SCALE GENOMIC DNA]</scope>
    <source>
        <strain evidence="2">z8</strain>
    </source>
</reference>
<proteinExistence type="predicted"/>
<protein>
    <submittedName>
        <fullName evidence="1">Uncharacterized protein</fullName>
    </submittedName>
</protein>
<dbReference type="AlphaFoldDB" id="A0A9Q5Z425"/>
<gene>
    <name evidence="1" type="ORF">VF08_37755</name>
</gene>
<sequence length="105" mass="11087">MGDCRPVIARDLIATKDDVLALMMMDALTAVRARLPAYFGAAGTHDPAAFLGDMAKPLVNTLRSLAIEALRDERGCHLPPGEIDALVSSALTTGALVTRGVRDGR</sequence>
<evidence type="ECO:0000313" key="2">
    <source>
        <dbReference type="Proteomes" id="UP000222310"/>
    </source>
</evidence>
<evidence type="ECO:0000313" key="1">
    <source>
        <dbReference type="EMBL" id="PHJ89333.1"/>
    </source>
</evidence>
<comment type="caution">
    <text evidence="1">The sequence shown here is derived from an EMBL/GenBank/DDBJ whole genome shotgun (WGS) entry which is preliminary data.</text>
</comment>
<organism evidence="1 2">
    <name type="scientific">Nostoc linckia z8</name>
    <dbReference type="NCBI Taxonomy" id="1628746"/>
    <lineage>
        <taxon>Bacteria</taxon>
        <taxon>Bacillati</taxon>
        <taxon>Cyanobacteriota</taxon>
        <taxon>Cyanophyceae</taxon>
        <taxon>Nostocales</taxon>
        <taxon>Nostocaceae</taxon>
        <taxon>Nostoc</taxon>
    </lineage>
</organism>
<name>A0A9Q5Z425_NOSLI</name>
<dbReference type="RefSeq" id="WP_099084387.1">
    <property type="nucleotide sequence ID" value="NZ_LAHD01000265.1"/>
</dbReference>
<dbReference type="Proteomes" id="UP000222310">
    <property type="component" value="Unassembled WGS sequence"/>
</dbReference>
<dbReference type="EMBL" id="LAHD01000265">
    <property type="protein sequence ID" value="PHJ89333.1"/>
    <property type="molecule type" value="Genomic_DNA"/>
</dbReference>